<reference evidence="2" key="1">
    <citation type="submission" date="2020-02" db="EMBL/GenBank/DDBJ databases">
        <authorList>
            <person name="Meier V. D."/>
        </authorList>
    </citation>
    <scope>NUCLEOTIDE SEQUENCE</scope>
    <source>
        <strain evidence="2">AVDCRST_MAG95</strain>
    </source>
</reference>
<protein>
    <recommendedName>
        <fullName evidence="1">Type I restriction enzyme R protein N-terminal domain-containing protein</fullName>
    </recommendedName>
</protein>
<sequence length="154" mass="17990">MEALNLPAYTCKIKQSQNKFWIYDAIRKKYLVLTPEEWVRQHFINYLVQHLHFPKSLISSERGTTYNTLAKRTDICVYDTAGEVRLLVECKATTVKITEDTVRQATTYNQTVRAPYVVLTNGHEHYCWQVNFESKTTSPLTGIPEYSHFLKQQP</sequence>
<dbReference type="InterPro" id="IPR029464">
    <property type="entry name" value="HSDR_N"/>
</dbReference>
<dbReference type="EMBL" id="CADCTJ010000967">
    <property type="protein sequence ID" value="CAA9276922.1"/>
    <property type="molecule type" value="Genomic_DNA"/>
</dbReference>
<evidence type="ECO:0000313" key="2">
    <source>
        <dbReference type="EMBL" id="CAA9276922.1"/>
    </source>
</evidence>
<dbReference type="Pfam" id="PF13588">
    <property type="entry name" value="HSDR_N_2"/>
    <property type="match status" value="1"/>
</dbReference>
<accession>A0A6J4JH41</accession>
<gene>
    <name evidence="2" type="ORF">AVDCRST_MAG95-3070</name>
</gene>
<dbReference type="Gene3D" id="3.90.1570.30">
    <property type="match status" value="1"/>
</dbReference>
<proteinExistence type="predicted"/>
<dbReference type="AlphaFoldDB" id="A0A6J4JH41"/>
<name>A0A6J4JH41_9BACT</name>
<evidence type="ECO:0000259" key="1">
    <source>
        <dbReference type="Pfam" id="PF13588"/>
    </source>
</evidence>
<feature type="domain" description="Type I restriction enzyme R protein N-terminal" evidence="1">
    <location>
        <begin position="35"/>
        <end position="144"/>
    </location>
</feature>
<organism evidence="2">
    <name type="scientific">uncultured Adhaeribacter sp</name>
    <dbReference type="NCBI Taxonomy" id="448109"/>
    <lineage>
        <taxon>Bacteria</taxon>
        <taxon>Pseudomonadati</taxon>
        <taxon>Bacteroidota</taxon>
        <taxon>Cytophagia</taxon>
        <taxon>Cytophagales</taxon>
        <taxon>Hymenobacteraceae</taxon>
        <taxon>Adhaeribacter</taxon>
        <taxon>environmental samples</taxon>
    </lineage>
</organism>